<feature type="domain" description="Integrase catalytic" evidence="8">
    <location>
        <begin position="93"/>
        <end position="263"/>
    </location>
</feature>
<evidence type="ECO:0000256" key="7">
    <source>
        <dbReference type="ARBA" id="ARBA00023172"/>
    </source>
</evidence>
<protein>
    <submittedName>
        <fullName evidence="9">IS481 family transposase</fullName>
    </submittedName>
</protein>
<accession>A0A1X3D8Q8</accession>
<dbReference type="InterPro" id="IPR012337">
    <property type="entry name" value="RNaseH-like_sf"/>
</dbReference>
<dbReference type="GO" id="GO:0004519">
    <property type="term" value="F:endonuclease activity"/>
    <property type="evidence" value="ECO:0007669"/>
    <property type="project" value="UniProtKB-KW"/>
</dbReference>
<dbReference type="InterPro" id="IPR001584">
    <property type="entry name" value="Integrase_cat-core"/>
</dbReference>
<comment type="caution">
    <text evidence="9">The sequence shown here is derived from an EMBL/GenBank/DDBJ whole genome shotgun (WGS) entry which is preliminary data.</text>
</comment>
<dbReference type="Proteomes" id="UP000193303">
    <property type="component" value="Unassembled WGS sequence"/>
</dbReference>
<keyword evidence="6" id="KW-0229">DNA integration</keyword>
<dbReference type="PANTHER" id="PTHR42648">
    <property type="entry name" value="TRANSPOSASE, PUTATIVE-RELATED"/>
    <property type="match status" value="1"/>
</dbReference>
<keyword evidence="3" id="KW-0255">Endonuclease</keyword>
<evidence type="ECO:0000259" key="8">
    <source>
        <dbReference type="PROSITE" id="PS50994"/>
    </source>
</evidence>
<evidence type="ECO:0000313" key="10">
    <source>
        <dbReference type="Proteomes" id="UP000193303"/>
    </source>
</evidence>
<dbReference type="GO" id="GO:0016787">
    <property type="term" value="F:hydrolase activity"/>
    <property type="evidence" value="ECO:0007669"/>
    <property type="project" value="UniProtKB-KW"/>
</dbReference>
<dbReference type="GO" id="GO:0015074">
    <property type="term" value="P:DNA integration"/>
    <property type="evidence" value="ECO:0007669"/>
    <property type="project" value="UniProtKB-KW"/>
</dbReference>
<evidence type="ECO:0000313" key="9">
    <source>
        <dbReference type="EMBL" id="OSI16091.1"/>
    </source>
</evidence>
<evidence type="ECO:0000256" key="2">
    <source>
        <dbReference type="ARBA" id="ARBA00022723"/>
    </source>
</evidence>
<evidence type="ECO:0000256" key="1">
    <source>
        <dbReference type="ARBA" id="ARBA00022722"/>
    </source>
</evidence>
<dbReference type="RefSeq" id="WP_085360724.1">
    <property type="nucleotide sequence ID" value="NZ_MTAB01000043.1"/>
</dbReference>
<dbReference type="PROSITE" id="PS50994">
    <property type="entry name" value="INTEGRASE"/>
    <property type="match status" value="1"/>
</dbReference>
<keyword evidence="4" id="KW-0378">Hydrolase</keyword>
<dbReference type="GO" id="GO:0046872">
    <property type="term" value="F:metal ion binding"/>
    <property type="evidence" value="ECO:0007669"/>
    <property type="project" value="UniProtKB-KW"/>
</dbReference>
<evidence type="ECO:0000256" key="4">
    <source>
        <dbReference type="ARBA" id="ARBA00022801"/>
    </source>
</evidence>
<evidence type="ECO:0000256" key="5">
    <source>
        <dbReference type="ARBA" id="ARBA00022842"/>
    </source>
</evidence>
<dbReference type="EMBL" id="MTAB01000043">
    <property type="protein sequence ID" value="OSI16091.1"/>
    <property type="molecule type" value="Genomic_DNA"/>
</dbReference>
<organism evidence="9 10">
    <name type="scientific">Neisseria dumasiana</name>
    <dbReference type="NCBI Taxonomy" id="1931275"/>
    <lineage>
        <taxon>Bacteria</taxon>
        <taxon>Pseudomonadati</taxon>
        <taxon>Pseudomonadota</taxon>
        <taxon>Betaproteobacteria</taxon>
        <taxon>Neisseriales</taxon>
        <taxon>Neisseriaceae</taxon>
        <taxon>Neisseria</taxon>
    </lineage>
</organism>
<proteinExistence type="predicted"/>
<evidence type="ECO:0000256" key="3">
    <source>
        <dbReference type="ARBA" id="ARBA00022759"/>
    </source>
</evidence>
<dbReference type="InterPro" id="IPR039537">
    <property type="entry name" value="Retrotran_Ty1/copia-like"/>
</dbReference>
<keyword evidence="5" id="KW-0460">Magnesium</keyword>
<dbReference type="Pfam" id="PF13683">
    <property type="entry name" value="rve_3"/>
    <property type="match status" value="1"/>
</dbReference>
<evidence type="ECO:0000256" key="6">
    <source>
        <dbReference type="ARBA" id="ARBA00022908"/>
    </source>
</evidence>
<keyword evidence="1" id="KW-0540">Nuclease</keyword>
<keyword evidence="2" id="KW-0479">Metal-binding</keyword>
<dbReference type="SUPFAM" id="SSF53098">
    <property type="entry name" value="Ribonuclease H-like"/>
    <property type="match status" value="1"/>
</dbReference>
<dbReference type="GO" id="GO:0003676">
    <property type="term" value="F:nucleic acid binding"/>
    <property type="evidence" value="ECO:0007669"/>
    <property type="project" value="InterPro"/>
</dbReference>
<gene>
    <name evidence="9" type="ORF">BV912_11700</name>
</gene>
<name>A0A1X3D8Q8_9NEIS</name>
<reference evidence="10" key="1">
    <citation type="submission" date="2017-01" db="EMBL/GenBank/DDBJ databases">
        <authorList>
            <person name="Mah S.A."/>
            <person name="Swanson W.J."/>
            <person name="Moy G.W."/>
            <person name="Vacquier V.D."/>
        </authorList>
    </citation>
    <scope>NUCLEOTIDE SEQUENCE [LARGE SCALE GENOMIC DNA]</scope>
    <source>
        <strain evidence="10">124861</strain>
    </source>
</reference>
<dbReference type="InterPro" id="IPR036397">
    <property type="entry name" value="RNaseH_sf"/>
</dbReference>
<dbReference type="GO" id="GO:0006310">
    <property type="term" value="P:DNA recombination"/>
    <property type="evidence" value="ECO:0007669"/>
    <property type="project" value="UniProtKB-KW"/>
</dbReference>
<dbReference type="OrthoDB" id="8602792at2"/>
<sequence>MNIHKNTRLTPHQRQAVWRAYTQDKITVTSLARQYQVRRVTIYRILKAARLQLLSPQNSTNNRFKQAKYGMKRLAKVEKHIEEKLKKQAKRYNKSYPGEMVHFDTKRLPLLQNQKAAASRDYLFVAIDDYSRELYAAILPDRTAASAAKFLLRDVIDCCPYTIECAYSDNGMEYRGNASHPFAVACVQNNINQKFTRIARPQTNGKAERVIRTLMEMWHDKVPFMDSEHRQKELCRFVNFYNTVKPHKGLKGDTPFEVLQAYFSQSVV</sequence>
<dbReference type="Gene3D" id="3.30.420.10">
    <property type="entry name" value="Ribonuclease H-like superfamily/Ribonuclease H"/>
    <property type="match status" value="1"/>
</dbReference>
<dbReference type="PANTHER" id="PTHR42648:SF11">
    <property type="entry name" value="TRANSPOSON TY4-P GAG-POL POLYPROTEIN"/>
    <property type="match status" value="1"/>
</dbReference>
<keyword evidence="7" id="KW-0233">DNA recombination</keyword>
<dbReference type="AlphaFoldDB" id="A0A1X3D8Q8"/>